<comment type="caution">
    <text evidence="3">The sequence shown here is derived from an EMBL/GenBank/DDBJ whole genome shotgun (WGS) entry which is preliminary data.</text>
</comment>
<dbReference type="GO" id="GO:0015074">
    <property type="term" value="P:DNA integration"/>
    <property type="evidence" value="ECO:0007669"/>
    <property type="project" value="InterPro"/>
</dbReference>
<organism evidence="3 4">
    <name type="scientific">Symbiodinium natans</name>
    <dbReference type="NCBI Taxonomy" id="878477"/>
    <lineage>
        <taxon>Eukaryota</taxon>
        <taxon>Sar</taxon>
        <taxon>Alveolata</taxon>
        <taxon>Dinophyceae</taxon>
        <taxon>Suessiales</taxon>
        <taxon>Symbiodiniaceae</taxon>
        <taxon>Symbiodinium</taxon>
    </lineage>
</organism>
<keyword evidence="4" id="KW-1185">Reference proteome</keyword>
<dbReference type="AlphaFoldDB" id="A0A812RWE5"/>
<evidence type="ECO:0000259" key="2">
    <source>
        <dbReference type="PROSITE" id="PS50994"/>
    </source>
</evidence>
<dbReference type="InterPro" id="IPR012337">
    <property type="entry name" value="RNaseH-like_sf"/>
</dbReference>
<evidence type="ECO:0000256" key="1">
    <source>
        <dbReference type="SAM" id="Phobius"/>
    </source>
</evidence>
<evidence type="ECO:0000313" key="4">
    <source>
        <dbReference type="Proteomes" id="UP000604046"/>
    </source>
</evidence>
<dbReference type="SUPFAM" id="SSF53098">
    <property type="entry name" value="Ribonuclease H-like"/>
    <property type="match status" value="1"/>
</dbReference>
<dbReference type="Gene3D" id="3.30.420.10">
    <property type="entry name" value="Ribonuclease H-like superfamily/Ribonuclease H"/>
    <property type="match status" value="1"/>
</dbReference>
<proteinExistence type="predicted"/>
<feature type="transmembrane region" description="Helical" evidence="1">
    <location>
        <begin position="113"/>
        <end position="141"/>
    </location>
</feature>
<reference evidence="3" key="1">
    <citation type="submission" date="2021-02" db="EMBL/GenBank/DDBJ databases">
        <authorList>
            <person name="Dougan E. K."/>
            <person name="Rhodes N."/>
            <person name="Thang M."/>
            <person name="Chan C."/>
        </authorList>
    </citation>
    <scope>NUCLEOTIDE SEQUENCE</scope>
</reference>
<name>A0A812RWE5_9DINO</name>
<dbReference type="InterPro" id="IPR036397">
    <property type="entry name" value="RNaseH_sf"/>
</dbReference>
<keyword evidence="1" id="KW-0472">Membrane</keyword>
<accession>A0A812RWE5</accession>
<dbReference type="GO" id="GO:0003676">
    <property type="term" value="F:nucleic acid binding"/>
    <property type="evidence" value="ECO:0007669"/>
    <property type="project" value="InterPro"/>
</dbReference>
<evidence type="ECO:0000313" key="3">
    <source>
        <dbReference type="EMBL" id="CAE7455881.1"/>
    </source>
</evidence>
<feature type="domain" description="Integrase catalytic" evidence="2">
    <location>
        <begin position="1"/>
        <end position="120"/>
    </location>
</feature>
<keyword evidence="1" id="KW-0812">Transmembrane</keyword>
<dbReference type="EMBL" id="CAJNDS010002379">
    <property type="protein sequence ID" value="CAE7455881.1"/>
    <property type="molecule type" value="Genomic_DNA"/>
</dbReference>
<dbReference type="OrthoDB" id="411560at2759"/>
<dbReference type="PROSITE" id="PS50994">
    <property type="entry name" value="INTEGRASE"/>
    <property type="match status" value="1"/>
</dbReference>
<protein>
    <recommendedName>
        <fullName evidence="2">Integrase catalytic domain-containing protein</fullName>
    </recommendedName>
</protein>
<keyword evidence="1" id="KW-1133">Transmembrane helix</keyword>
<gene>
    <name evidence="3" type="ORF">SNAT2548_LOCUS25117</name>
</gene>
<dbReference type="InterPro" id="IPR001584">
    <property type="entry name" value="Integrase_cat-core"/>
</dbReference>
<sequence>MCLEAFQRWLTWAGLPHTVMLDRGTHNRGAFVNYLTEKWVNIRFAATESPHMLGKTERHGGLAKAVIRKAVAGVNTVGPEAMRSVIQEVIAVKNMTMNVSGWDGHSFGKITNLLLFGIAVGIVLAFILGPVSLLALVFFSLREVSISVGNWSCERLAEEDPDTVPLAPATLKVDEPSKWL</sequence>
<dbReference type="Proteomes" id="UP000604046">
    <property type="component" value="Unassembled WGS sequence"/>
</dbReference>